<dbReference type="PATRIC" id="fig|626937.4.peg.2138"/>
<feature type="active site" description="Proton donor" evidence="8 9">
    <location>
        <position position="124"/>
    </location>
</feature>
<feature type="binding site" evidence="8 10">
    <location>
        <position position="111"/>
    </location>
    <ligand>
        <name>substrate</name>
    </ligand>
</feature>
<keyword evidence="6 8" id="KW-0057">Aromatic amino acid biosynthesis</keyword>
<dbReference type="NCBIfam" id="NF003806">
    <property type="entry name" value="PRK05395.1-3"/>
    <property type="match status" value="1"/>
</dbReference>
<comment type="caution">
    <text evidence="12">The sequence shown here is derived from an EMBL/GenBank/DDBJ whole genome shotgun (WGS) entry which is preliminary data.</text>
</comment>
<evidence type="ECO:0000256" key="3">
    <source>
        <dbReference type="ARBA" id="ARBA00011037"/>
    </source>
</evidence>
<feature type="active site" description="Proton acceptor" evidence="8 9">
    <location>
        <position position="47"/>
    </location>
</feature>
<dbReference type="EC" id="4.2.1.10" evidence="5 8"/>
<comment type="catalytic activity">
    <reaction evidence="1 8">
        <text>3-dehydroquinate = 3-dehydroshikimate + H2O</text>
        <dbReference type="Rhea" id="RHEA:21096"/>
        <dbReference type="ChEBI" id="CHEBI:15377"/>
        <dbReference type="ChEBI" id="CHEBI:16630"/>
        <dbReference type="ChEBI" id="CHEBI:32364"/>
        <dbReference type="EC" id="4.2.1.10"/>
    </reaction>
</comment>
<feature type="binding site" evidence="8 10">
    <location>
        <position position="104"/>
    </location>
    <ligand>
        <name>substrate</name>
    </ligand>
</feature>
<dbReference type="EMBL" id="LSZW01000063">
    <property type="protein sequence ID" value="KXK64921.1"/>
    <property type="molecule type" value="Genomic_DNA"/>
</dbReference>
<gene>
    <name evidence="8" type="primary">aroQ</name>
    <name evidence="12" type="ORF">HMPREF3293_02169</name>
</gene>
<dbReference type="UniPathway" id="UPA00053">
    <property type="reaction ID" value="UER00086"/>
</dbReference>
<evidence type="ECO:0000256" key="1">
    <source>
        <dbReference type="ARBA" id="ARBA00001864"/>
    </source>
</evidence>
<keyword evidence="13" id="KW-1185">Reference proteome</keyword>
<dbReference type="AlphaFoldDB" id="A0A136Q2N3"/>
<evidence type="ECO:0000256" key="10">
    <source>
        <dbReference type="PIRSR" id="PIRSR001399-2"/>
    </source>
</evidence>
<evidence type="ECO:0000256" key="11">
    <source>
        <dbReference type="PIRSR" id="PIRSR001399-3"/>
    </source>
</evidence>
<dbReference type="HAMAP" id="MF_00169">
    <property type="entry name" value="AroQ"/>
    <property type="match status" value="1"/>
</dbReference>
<comment type="similarity">
    <text evidence="3 8">Belongs to the type-II 3-dehydroquinase family.</text>
</comment>
<feature type="site" description="Transition state stabilizer" evidence="8 11">
    <location>
        <position position="42"/>
    </location>
</feature>
<dbReference type="GO" id="GO:0008652">
    <property type="term" value="P:amino acid biosynthetic process"/>
    <property type="evidence" value="ECO:0007669"/>
    <property type="project" value="UniProtKB-KW"/>
</dbReference>
<evidence type="ECO:0000256" key="7">
    <source>
        <dbReference type="ARBA" id="ARBA00023239"/>
    </source>
</evidence>
<organism evidence="12 13">
    <name type="scientific">Christensenella minuta</name>
    <dbReference type="NCBI Taxonomy" id="626937"/>
    <lineage>
        <taxon>Bacteria</taxon>
        <taxon>Bacillati</taxon>
        <taxon>Bacillota</taxon>
        <taxon>Clostridia</taxon>
        <taxon>Christensenellales</taxon>
        <taxon>Christensenellaceae</taxon>
        <taxon>Christensenella</taxon>
    </lineage>
</organism>
<feature type="binding site" evidence="8 10">
    <location>
        <begin position="125"/>
        <end position="126"/>
    </location>
    <ligand>
        <name>substrate</name>
    </ligand>
</feature>
<evidence type="ECO:0000256" key="5">
    <source>
        <dbReference type="ARBA" id="ARBA00012060"/>
    </source>
</evidence>
<reference evidence="12 13" key="1">
    <citation type="submission" date="2016-02" db="EMBL/GenBank/DDBJ databases">
        <authorList>
            <person name="Wen L."/>
            <person name="He K."/>
            <person name="Yang H."/>
        </authorList>
    </citation>
    <scope>NUCLEOTIDE SEQUENCE [LARGE SCALE GENOMIC DNA]</scope>
    <source>
        <strain evidence="12 13">DSM 22607</strain>
    </source>
</reference>
<dbReference type="PIRSF" id="PIRSF001399">
    <property type="entry name" value="DHquinase_II"/>
    <property type="match status" value="1"/>
</dbReference>
<accession>A0A136Q2N3</accession>
<feature type="binding site" evidence="8 10">
    <location>
        <position position="135"/>
    </location>
    <ligand>
        <name>substrate</name>
    </ligand>
</feature>
<dbReference type="InterPro" id="IPR018509">
    <property type="entry name" value="DHquinase_II_CS"/>
</dbReference>
<dbReference type="NCBIfam" id="TIGR01088">
    <property type="entry name" value="aroQ"/>
    <property type="match status" value="1"/>
</dbReference>
<dbReference type="NCBIfam" id="NF003807">
    <property type="entry name" value="PRK05395.1-4"/>
    <property type="match status" value="1"/>
</dbReference>
<protein>
    <recommendedName>
        <fullName evidence="5 8">3-dehydroquinate dehydratase</fullName>
        <shortName evidence="8">3-dehydroquinase</shortName>
        <ecNumber evidence="5 8">4.2.1.10</ecNumber>
    </recommendedName>
    <alternativeName>
        <fullName evidence="8">Type II DHQase</fullName>
    </alternativeName>
</protein>
<dbReference type="PROSITE" id="PS01029">
    <property type="entry name" value="DEHYDROQUINASE_II"/>
    <property type="match status" value="1"/>
</dbReference>
<evidence type="ECO:0000256" key="4">
    <source>
        <dbReference type="ARBA" id="ARBA00011193"/>
    </source>
</evidence>
<dbReference type="InterPro" id="IPR001874">
    <property type="entry name" value="DHquinase_II"/>
</dbReference>
<dbReference type="GO" id="GO:0009423">
    <property type="term" value="P:chorismate biosynthetic process"/>
    <property type="evidence" value="ECO:0007669"/>
    <property type="project" value="UniProtKB-UniRule"/>
</dbReference>
<keyword evidence="7 8" id="KW-0456">Lyase</keyword>
<dbReference type="SUPFAM" id="SSF52304">
    <property type="entry name" value="Type II 3-dehydroquinate dehydratase"/>
    <property type="match status" value="1"/>
</dbReference>
<dbReference type="Pfam" id="PF01220">
    <property type="entry name" value="DHquinase_II"/>
    <property type="match status" value="1"/>
</dbReference>
<dbReference type="Gene3D" id="3.40.50.9100">
    <property type="entry name" value="Dehydroquinase, class II"/>
    <property type="match status" value="1"/>
</dbReference>
<comment type="pathway">
    <text evidence="2 8">Metabolic intermediate biosynthesis; chorismate biosynthesis; chorismate from D-erythrose 4-phosphate and phosphoenolpyruvate: step 3/7.</text>
</comment>
<sequence>MEMEKLLCIVIQLSISYFDNLEKIMKKILVMNGPNLNMLGIRETGVYGAKTLDEVNAFILKQAKDKDVELEFFQSNHEGALIDKLHDAYGRKDGIILNAGAYTHYSYAIRDAISSIHLPCVEVHLSDIHAREEFRHRSVISDVCIAQICGKGEQGYVDALNMLLEERI</sequence>
<name>A0A136Q2N3_9FIRM</name>
<dbReference type="GO" id="GO:0003855">
    <property type="term" value="F:3-dehydroquinate dehydratase activity"/>
    <property type="evidence" value="ECO:0007669"/>
    <property type="project" value="UniProtKB-UniRule"/>
</dbReference>
<evidence type="ECO:0000256" key="9">
    <source>
        <dbReference type="PIRSR" id="PIRSR001399-1"/>
    </source>
</evidence>
<comment type="function">
    <text evidence="8">Catalyzes a trans-dehydration via an enolate intermediate.</text>
</comment>
<evidence type="ECO:0000256" key="6">
    <source>
        <dbReference type="ARBA" id="ARBA00023141"/>
    </source>
</evidence>
<dbReference type="PANTHER" id="PTHR21272">
    <property type="entry name" value="CATABOLIC 3-DEHYDROQUINASE"/>
    <property type="match status" value="1"/>
</dbReference>
<evidence type="ECO:0000313" key="13">
    <source>
        <dbReference type="Proteomes" id="UP000070366"/>
    </source>
</evidence>
<keyword evidence="8" id="KW-0028">Amino-acid biosynthesis</keyword>
<evidence type="ECO:0000313" key="12">
    <source>
        <dbReference type="EMBL" id="KXK64921.1"/>
    </source>
</evidence>
<dbReference type="PANTHER" id="PTHR21272:SF3">
    <property type="entry name" value="CATABOLIC 3-DEHYDROQUINASE"/>
    <property type="match status" value="1"/>
</dbReference>
<dbReference type="STRING" id="626937.HMPREF3293_02169"/>
<proteinExistence type="inferred from homology"/>
<feature type="binding site" evidence="8 10">
    <location>
        <position position="98"/>
    </location>
    <ligand>
        <name>substrate</name>
    </ligand>
</feature>
<evidence type="ECO:0000256" key="2">
    <source>
        <dbReference type="ARBA" id="ARBA00004902"/>
    </source>
</evidence>
<dbReference type="Proteomes" id="UP000070366">
    <property type="component" value="Unassembled WGS sequence"/>
</dbReference>
<dbReference type="GO" id="GO:0019631">
    <property type="term" value="P:quinate catabolic process"/>
    <property type="evidence" value="ECO:0007669"/>
    <property type="project" value="TreeGrafter"/>
</dbReference>
<dbReference type="CDD" id="cd00466">
    <property type="entry name" value="DHQase_II"/>
    <property type="match status" value="1"/>
</dbReference>
<comment type="subunit">
    <text evidence="4 8">Homododecamer.</text>
</comment>
<evidence type="ECO:0000256" key="8">
    <source>
        <dbReference type="HAMAP-Rule" id="MF_00169"/>
    </source>
</evidence>
<dbReference type="InterPro" id="IPR036441">
    <property type="entry name" value="DHquinase_II_sf"/>
</dbReference>
<dbReference type="GO" id="GO:0009073">
    <property type="term" value="P:aromatic amino acid family biosynthetic process"/>
    <property type="evidence" value="ECO:0007669"/>
    <property type="project" value="UniProtKB-KW"/>
</dbReference>
<dbReference type="NCBIfam" id="NF003805">
    <property type="entry name" value="PRK05395.1-2"/>
    <property type="match status" value="1"/>
</dbReference>